<proteinExistence type="predicted"/>
<gene>
    <name evidence="2" type="ORF">BLNAU_3196</name>
</gene>
<evidence type="ECO:0000313" key="3">
    <source>
        <dbReference type="Proteomes" id="UP001281761"/>
    </source>
</evidence>
<keyword evidence="3" id="KW-1185">Reference proteome</keyword>
<dbReference type="EMBL" id="JARBJD010000014">
    <property type="protein sequence ID" value="KAK2961759.1"/>
    <property type="molecule type" value="Genomic_DNA"/>
</dbReference>
<reference evidence="2 3" key="1">
    <citation type="journal article" date="2022" name="bioRxiv">
        <title>Genomics of Preaxostyla Flagellates Illuminates Evolutionary Transitions and the Path Towards Mitochondrial Loss.</title>
        <authorList>
            <person name="Novak L.V.F."/>
            <person name="Treitli S.C."/>
            <person name="Pyrih J."/>
            <person name="Halakuc P."/>
            <person name="Pipaliya S.V."/>
            <person name="Vacek V."/>
            <person name="Brzon O."/>
            <person name="Soukal P."/>
            <person name="Eme L."/>
            <person name="Dacks J.B."/>
            <person name="Karnkowska A."/>
            <person name="Elias M."/>
            <person name="Hampl V."/>
        </authorList>
    </citation>
    <scope>NUCLEOTIDE SEQUENCE [LARGE SCALE GENOMIC DNA]</scope>
    <source>
        <strain evidence="2">NAU3</strain>
        <tissue evidence="2">Gut</tissue>
    </source>
</reference>
<evidence type="ECO:0000256" key="1">
    <source>
        <dbReference type="SAM" id="MobiDB-lite"/>
    </source>
</evidence>
<feature type="compositionally biased region" description="Polar residues" evidence="1">
    <location>
        <begin position="8"/>
        <end position="18"/>
    </location>
</feature>
<organism evidence="2 3">
    <name type="scientific">Blattamonas nauphoetae</name>
    <dbReference type="NCBI Taxonomy" id="2049346"/>
    <lineage>
        <taxon>Eukaryota</taxon>
        <taxon>Metamonada</taxon>
        <taxon>Preaxostyla</taxon>
        <taxon>Oxymonadida</taxon>
        <taxon>Blattamonas</taxon>
    </lineage>
</organism>
<protein>
    <submittedName>
        <fullName evidence="2">Uncharacterized protein</fullName>
    </submittedName>
</protein>
<dbReference type="Proteomes" id="UP001281761">
    <property type="component" value="Unassembled WGS sequence"/>
</dbReference>
<feature type="region of interest" description="Disordered" evidence="1">
    <location>
        <begin position="100"/>
        <end position="120"/>
    </location>
</feature>
<evidence type="ECO:0000313" key="2">
    <source>
        <dbReference type="EMBL" id="KAK2961759.1"/>
    </source>
</evidence>
<name>A0ABQ9YDU3_9EUKA</name>
<sequence length="243" mass="27347">MEGRWSGNLVQRENSVADTGTGRVSRKARTNAASQPIIGEWKGCEDKIIPPHAQLGNELPSASLMTSRADPSMLPTRSVLTLCDSDICVFISALLSSSFVSRDDSSDSDRDASSDSDRSDSFDAGFHCTVQHYTLRPHWGTPPMFLRYKPGDWNRMSYASDEYHSLLDYIRDGHEPDEFATKQACLLLRNMIPGSCDHFTTEDILYKFICSPKWVILNEMLLVTMVRLKKSKIAQFAFSCFQD</sequence>
<accession>A0ABQ9YDU3</accession>
<comment type="caution">
    <text evidence="2">The sequence shown here is derived from an EMBL/GenBank/DDBJ whole genome shotgun (WGS) entry which is preliminary data.</text>
</comment>
<feature type="region of interest" description="Disordered" evidence="1">
    <location>
        <begin position="1"/>
        <end position="31"/>
    </location>
</feature>
<feature type="compositionally biased region" description="Basic and acidic residues" evidence="1">
    <location>
        <begin position="101"/>
        <end position="120"/>
    </location>
</feature>